<dbReference type="Gene3D" id="1.10.10.970">
    <property type="entry name" value="RNA 2'-phosphotransferase, Tpt1/KptA family, N-terminal domain"/>
    <property type="match status" value="1"/>
</dbReference>
<protein>
    <submittedName>
        <fullName evidence="1">RNA 2'-phosphotransferase</fullName>
    </submittedName>
</protein>
<reference evidence="1 2" key="1">
    <citation type="journal article" date="2019" name="Int. J. Syst. Evol. Microbiol.">
        <title>The Global Catalogue of Microorganisms (GCM) 10K type strain sequencing project: providing services to taxonomists for standard genome sequencing and annotation.</title>
        <authorList>
            <consortium name="The Broad Institute Genomics Platform"/>
            <consortium name="The Broad Institute Genome Sequencing Center for Infectious Disease"/>
            <person name="Wu L."/>
            <person name="Ma J."/>
        </authorList>
    </citation>
    <scope>NUCLEOTIDE SEQUENCE [LARGE SCALE GENOMIC DNA]</scope>
    <source>
        <strain evidence="1 2">NBRC 111368</strain>
    </source>
</reference>
<feature type="non-terminal residue" evidence="1">
    <location>
        <position position="135"/>
    </location>
</feature>
<dbReference type="AlphaFoldDB" id="A0ABD5RV09"/>
<dbReference type="SUPFAM" id="SSF56399">
    <property type="entry name" value="ADP-ribosylation"/>
    <property type="match status" value="1"/>
</dbReference>
<organism evidence="1 2">
    <name type="scientific">Halobium palmae</name>
    <dbReference type="NCBI Taxonomy" id="1776492"/>
    <lineage>
        <taxon>Archaea</taxon>
        <taxon>Methanobacteriati</taxon>
        <taxon>Methanobacteriota</taxon>
        <taxon>Stenosarchaea group</taxon>
        <taxon>Halobacteria</taxon>
        <taxon>Halobacteriales</taxon>
        <taxon>Haloferacaceae</taxon>
        <taxon>Halobium</taxon>
    </lineage>
</organism>
<dbReference type="EMBL" id="JBHSWU010000007">
    <property type="protein sequence ID" value="MFC6723186.1"/>
    <property type="molecule type" value="Genomic_DNA"/>
</dbReference>
<keyword evidence="2" id="KW-1185">Reference proteome</keyword>
<comment type="caution">
    <text evidence="1">The sequence shown here is derived from an EMBL/GenBank/DDBJ whole genome shotgun (WGS) entry which is preliminary data.</text>
</comment>
<sequence length="135" mass="14712">MDPVKRCPNPDHGFFADATCPACERAGECVLNADRRERLSKFLSGALRHFPDDAGLTLDGAGWAGFDALVDAASEKYDWADELSVEGVVDADPKGRFERRDDRIRAAYGHSVNVDIDVDTESAADAPDRLYHGTA</sequence>
<proteinExistence type="predicted"/>
<dbReference type="Pfam" id="PF01885">
    <property type="entry name" value="PTS_2-RNA"/>
    <property type="match status" value="1"/>
</dbReference>
<gene>
    <name evidence="1" type="ORF">ACFQE1_02015</name>
</gene>
<accession>A0ABD5RV09</accession>
<dbReference type="PANTHER" id="PTHR12684:SF2">
    <property type="entry name" value="TRNA 2'-PHOSPHOTRANSFERASE 1"/>
    <property type="match status" value="1"/>
</dbReference>
<dbReference type="InterPro" id="IPR002745">
    <property type="entry name" value="Ptrans_KptA/Tpt1"/>
</dbReference>
<dbReference type="PANTHER" id="PTHR12684">
    <property type="entry name" value="PUTATIVE PHOSPHOTRANSFERASE"/>
    <property type="match status" value="1"/>
</dbReference>
<name>A0ABD5RV09_9EURY</name>
<dbReference type="Proteomes" id="UP001596328">
    <property type="component" value="Unassembled WGS sequence"/>
</dbReference>
<dbReference type="InterPro" id="IPR042080">
    <property type="entry name" value="RNA_2'-PTrans_N"/>
</dbReference>
<evidence type="ECO:0000313" key="2">
    <source>
        <dbReference type="Proteomes" id="UP001596328"/>
    </source>
</evidence>
<evidence type="ECO:0000313" key="1">
    <source>
        <dbReference type="EMBL" id="MFC6723186.1"/>
    </source>
</evidence>